<dbReference type="PANTHER" id="PTHR42855">
    <property type="entry name" value="ABC TRANSPORTER ATP-BINDING SUBUNIT"/>
    <property type="match status" value="1"/>
</dbReference>
<name>A0AA41FHP1_9FIRM</name>
<dbReference type="PROSITE" id="PS00211">
    <property type="entry name" value="ABC_TRANSPORTER_1"/>
    <property type="match status" value="2"/>
</dbReference>
<dbReference type="InterPro" id="IPR027417">
    <property type="entry name" value="P-loop_NTPase"/>
</dbReference>
<organism evidence="5 6">
    <name type="scientific">Enterocloster citroniae</name>
    <dbReference type="NCBI Taxonomy" id="358743"/>
    <lineage>
        <taxon>Bacteria</taxon>
        <taxon>Bacillati</taxon>
        <taxon>Bacillota</taxon>
        <taxon>Clostridia</taxon>
        <taxon>Lachnospirales</taxon>
        <taxon>Lachnospiraceae</taxon>
        <taxon>Enterocloster</taxon>
    </lineage>
</organism>
<evidence type="ECO:0000313" key="5">
    <source>
        <dbReference type="EMBL" id="MBT9811563.1"/>
    </source>
</evidence>
<keyword evidence="3" id="KW-0175">Coiled coil</keyword>
<feature type="domain" description="ABC transporter" evidence="4">
    <location>
        <begin position="292"/>
        <end position="510"/>
    </location>
</feature>
<feature type="coiled-coil region" evidence="3">
    <location>
        <begin position="223"/>
        <end position="253"/>
    </location>
</feature>
<evidence type="ECO:0000256" key="1">
    <source>
        <dbReference type="ARBA" id="ARBA00022741"/>
    </source>
</evidence>
<dbReference type="EMBL" id="WQPS01000029">
    <property type="protein sequence ID" value="MBT9811563.1"/>
    <property type="molecule type" value="Genomic_DNA"/>
</dbReference>
<keyword evidence="2 5" id="KW-0067">ATP-binding</keyword>
<dbReference type="RefSeq" id="WP_117450863.1">
    <property type="nucleotide sequence ID" value="NZ_CABJDD010000004.1"/>
</dbReference>
<accession>A0AA41FHP1</accession>
<dbReference type="PROSITE" id="PS50893">
    <property type="entry name" value="ABC_TRANSPORTER_2"/>
    <property type="match status" value="2"/>
</dbReference>
<dbReference type="Gene3D" id="3.40.50.300">
    <property type="entry name" value="P-loop containing nucleotide triphosphate hydrolases"/>
    <property type="match status" value="2"/>
</dbReference>
<evidence type="ECO:0000256" key="3">
    <source>
        <dbReference type="SAM" id="Coils"/>
    </source>
</evidence>
<dbReference type="PANTHER" id="PTHR42855:SF2">
    <property type="entry name" value="DRUG RESISTANCE ABC TRANSPORTER,ATP-BINDING PROTEIN"/>
    <property type="match status" value="1"/>
</dbReference>
<dbReference type="SMART" id="SM00382">
    <property type="entry name" value="AAA"/>
    <property type="match status" value="2"/>
</dbReference>
<gene>
    <name evidence="5" type="ORF">GPL26_18255</name>
</gene>
<dbReference type="Pfam" id="PF12848">
    <property type="entry name" value="ABC_tran_Xtn"/>
    <property type="match status" value="1"/>
</dbReference>
<dbReference type="InterPro" id="IPR051309">
    <property type="entry name" value="ABCF_ATPase"/>
</dbReference>
<dbReference type="InterPro" id="IPR032781">
    <property type="entry name" value="ABC_tran_Xtn"/>
</dbReference>
<proteinExistence type="predicted"/>
<dbReference type="InterPro" id="IPR003593">
    <property type="entry name" value="AAA+_ATPase"/>
</dbReference>
<dbReference type="Proteomes" id="UP000708338">
    <property type="component" value="Unassembled WGS sequence"/>
</dbReference>
<feature type="domain" description="ABC transporter" evidence="4">
    <location>
        <begin position="3"/>
        <end position="230"/>
    </location>
</feature>
<dbReference type="SUPFAM" id="SSF52540">
    <property type="entry name" value="P-loop containing nucleoside triphosphate hydrolases"/>
    <property type="match status" value="2"/>
</dbReference>
<keyword evidence="1" id="KW-0547">Nucleotide-binding</keyword>
<dbReference type="GO" id="GO:0016887">
    <property type="term" value="F:ATP hydrolysis activity"/>
    <property type="evidence" value="ECO:0007669"/>
    <property type="project" value="InterPro"/>
</dbReference>
<evidence type="ECO:0000256" key="2">
    <source>
        <dbReference type="ARBA" id="ARBA00022840"/>
    </source>
</evidence>
<reference evidence="5" key="1">
    <citation type="journal article" date="2021" name="Gut Microbes">
        <title>A synthetic consortium of 100 gut commensals modulates the composition and function in a colon model of the microbiome of elderly subjects.</title>
        <authorList>
            <person name="Perez M."/>
            <person name="Ntemiri A."/>
            <person name="Tan H."/>
            <person name="Harris H.M.B."/>
            <person name="Roager H.M."/>
            <person name="Ribiere C."/>
            <person name="O'Toole P.W."/>
        </authorList>
    </citation>
    <scope>NUCLEOTIDE SEQUENCE</scope>
    <source>
        <strain evidence="5">MCC335</strain>
    </source>
</reference>
<dbReference type="CDD" id="cd03221">
    <property type="entry name" value="ABCF_EF-3"/>
    <property type="match status" value="2"/>
</dbReference>
<dbReference type="InterPro" id="IPR003439">
    <property type="entry name" value="ABC_transporter-like_ATP-bd"/>
</dbReference>
<dbReference type="FunFam" id="3.40.50.300:FF:000011">
    <property type="entry name" value="Putative ABC transporter ATP-binding component"/>
    <property type="match status" value="1"/>
</dbReference>
<evidence type="ECO:0000259" key="4">
    <source>
        <dbReference type="PROSITE" id="PS50893"/>
    </source>
</evidence>
<protein>
    <submittedName>
        <fullName evidence="5">ATP-binding cassette domain-containing protein</fullName>
    </submittedName>
</protein>
<dbReference type="GO" id="GO:0005524">
    <property type="term" value="F:ATP binding"/>
    <property type="evidence" value="ECO:0007669"/>
    <property type="project" value="UniProtKB-KW"/>
</dbReference>
<sequence>MLYQITDGTVSAGGKVILSHINFQIHGTEKIAVVGKNGAGKTTLLKLIAGELSLDRDDRRQGPGITCSRQVTIGMLSQQVFSDMDRTVQEELLSSCPCKDSFDRERFEYEREYDILFTGLGFSKEDKKKPISHFSGGEQTKIALIRLLLGRPDILLLDEPTNHLDMETCEWLERYMERYEKAVVMVSHDRFFLDRTAEVVYELSHGSLTRYPGNYTHYKEEKGKRIRLQKKAYEKQQEELERLGGLVERFKHKPNKAAFARAKRKAMDRMERVEQPLEEDTHIFTGEITPEIPGSKWIFTSEHLKIGYGKALLEVTMRIRRGQKIAILGSNGVGKTTFLKTIAGFIPPVEGEFSLGNNTTIGYFDQQAGAIQADCSVFEHFTGIFPSLTQKEARSILGSYLFGGREAEKRVASLSGGEKSRLVLAELLQSRPNFLILDEPTNHMDIQAKENLESAFRAYTGTILFVSHDRYFIRQVADAVLIFENQSVMYYPFGYEHYLERKNRMRDGAPIAAQIKAEEQALIAGMRAVPKAERHQLKEFSTDAAYRDWKMGPVLDHLYAAGEEMAAIAVSMEGMYDAWTDSKAFWDGGEWQEKGEYENLCRRYKESWERWHGSCMEWLEAAEETGVYEGWMTQP</sequence>
<evidence type="ECO:0000313" key="6">
    <source>
        <dbReference type="Proteomes" id="UP000708338"/>
    </source>
</evidence>
<comment type="caution">
    <text evidence="5">The sequence shown here is derived from an EMBL/GenBank/DDBJ whole genome shotgun (WGS) entry which is preliminary data.</text>
</comment>
<dbReference type="InterPro" id="IPR017871">
    <property type="entry name" value="ABC_transporter-like_CS"/>
</dbReference>
<dbReference type="Pfam" id="PF00005">
    <property type="entry name" value="ABC_tran"/>
    <property type="match status" value="2"/>
</dbReference>
<dbReference type="AlphaFoldDB" id="A0AA41FHP1"/>